<name>A0A1H5WK72_9RHOB</name>
<feature type="compositionally biased region" description="Acidic residues" evidence="1">
    <location>
        <begin position="91"/>
        <end position="101"/>
    </location>
</feature>
<keyword evidence="5" id="KW-1185">Reference proteome</keyword>
<feature type="domain" description="LysM" evidence="3">
    <location>
        <begin position="479"/>
        <end position="528"/>
    </location>
</feature>
<feature type="compositionally biased region" description="Low complexity" evidence="1">
    <location>
        <begin position="104"/>
        <end position="118"/>
    </location>
</feature>
<evidence type="ECO:0000313" key="5">
    <source>
        <dbReference type="Proteomes" id="UP000236752"/>
    </source>
</evidence>
<dbReference type="CDD" id="cd00118">
    <property type="entry name" value="LysM"/>
    <property type="match status" value="1"/>
</dbReference>
<dbReference type="RefSeq" id="WP_160006780.1">
    <property type="nucleotide sequence ID" value="NZ_FNUZ01000002.1"/>
</dbReference>
<dbReference type="InterPro" id="IPR018392">
    <property type="entry name" value="LysM"/>
</dbReference>
<feature type="compositionally biased region" description="Acidic residues" evidence="1">
    <location>
        <begin position="119"/>
        <end position="129"/>
    </location>
</feature>
<feature type="transmembrane region" description="Helical" evidence="2">
    <location>
        <begin position="12"/>
        <end position="31"/>
    </location>
</feature>
<dbReference type="SUPFAM" id="SSF54106">
    <property type="entry name" value="LysM domain"/>
    <property type="match status" value="1"/>
</dbReference>
<dbReference type="PANTHER" id="PTHR34700:SF4">
    <property type="entry name" value="PHAGE-LIKE ELEMENT PBSX PROTEIN XKDP"/>
    <property type="match status" value="1"/>
</dbReference>
<dbReference type="Gene3D" id="2.60.40.10">
    <property type="entry name" value="Immunoglobulins"/>
    <property type="match status" value="1"/>
</dbReference>
<organism evidence="4 5">
    <name type="scientific">Thalassococcus halodurans</name>
    <dbReference type="NCBI Taxonomy" id="373675"/>
    <lineage>
        <taxon>Bacteria</taxon>
        <taxon>Pseudomonadati</taxon>
        <taxon>Pseudomonadota</taxon>
        <taxon>Alphaproteobacteria</taxon>
        <taxon>Rhodobacterales</taxon>
        <taxon>Roseobacteraceae</taxon>
        <taxon>Thalassococcus</taxon>
    </lineage>
</organism>
<evidence type="ECO:0000256" key="1">
    <source>
        <dbReference type="SAM" id="MobiDB-lite"/>
    </source>
</evidence>
<gene>
    <name evidence="4" type="ORF">SAMN04488045_1475</name>
</gene>
<dbReference type="Proteomes" id="UP000236752">
    <property type="component" value="Unassembled WGS sequence"/>
</dbReference>
<dbReference type="InterPro" id="IPR036779">
    <property type="entry name" value="LysM_dom_sf"/>
</dbReference>
<evidence type="ECO:0000313" key="4">
    <source>
        <dbReference type="EMBL" id="SEF99854.1"/>
    </source>
</evidence>
<proteinExistence type="predicted"/>
<protein>
    <submittedName>
        <fullName evidence="4">Nucleoid-associated protein YgaU, contains BON and LysM domains</fullName>
    </submittedName>
</protein>
<dbReference type="PROSITE" id="PS51782">
    <property type="entry name" value="LYSM"/>
    <property type="match status" value="1"/>
</dbReference>
<dbReference type="AlphaFoldDB" id="A0A1H5WK72"/>
<dbReference type="OrthoDB" id="370541at2"/>
<keyword evidence="2" id="KW-0812">Transmembrane</keyword>
<feature type="compositionally biased region" description="Low complexity" evidence="1">
    <location>
        <begin position="67"/>
        <end position="90"/>
    </location>
</feature>
<feature type="compositionally biased region" description="Low complexity" evidence="1">
    <location>
        <begin position="147"/>
        <end position="161"/>
    </location>
</feature>
<dbReference type="PANTHER" id="PTHR34700">
    <property type="entry name" value="POTASSIUM BINDING PROTEIN KBP"/>
    <property type="match status" value="1"/>
</dbReference>
<dbReference type="Pfam" id="PF01476">
    <property type="entry name" value="LysM"/>
    <property type="match status" value="1"/>
</dbReference>
<keyword evidence="2" id="KW-0472">Membrane</keyword>
<feature type="region of interest" description="Disordered" evidence="1">
    <location>
        <begin position="67"/>
        <end position="174"/>
    </location>
</feature>
<reference evidence="4 5" key="1">
    <citation type="submission" date="2016-10" db="EMBL/GenBank/DDBJ databases">
        <authorList>
            <person name="de Groot N.N."/>
        </authorList>
    </citation>
    <scope>NUCLEOTIDE SEQUENCE [LARGE SCALE GENOMIC DNA]</scope>
    <source>
        <strain evidence="4 5">DSM 26915</strain>
    </source>
</reference>
<sequence>MSKFVWANGATGTVLGGAVAIVAVVGGVLVLQHITKDQSAENTETAVAVTETAKVVEAPVVVADPAPEAAASEPASTEATAADAPQADPVVEAEPEVEEPTADQPEVAEQQAEQSQEPSTEEASTEAEVTEPAAVEVTEEPTLADNTADVSTAEETSTETPAEVEETVQAEPETALTAPSFDLVRIETDGSGMVAGQAAPGAAISILLDGQVIETASADRSGKFAAFVTLDSSNKPRVMTLNASLDGADVTGPSEVIIAPILQPVVADEKPEPATEQEAAPQVTEQISEEVAVETSAVTSEPQEEMAEVGDAPVAEAPVSADTDVRPEADTPTEVAALPEVPNEQAATAPALGAVILSGPEGVKVLQSGGQATPTEQDFVALDAITYGDDGAVEVSGRATSGSQVNVYLNNALSANSQADRAGAWSVRLDDVAVGTYTLRMDSVDETGKVLARIESPFRREDQQTLIAATPQTQGARAKAVTVQPGNTLWAIAREQFGDGVAYVRLFEANRDLIRDPDLIYPGQVFAIPE</sequence>
<evidence type="ECO:0000256" key="2">
    <source>
        <dbReference type="SAM" id="Phobius"/>
    </source>
</evidence>
<dbReference type="InterPro" id="IPR013783">
    <property type="entry name" value="Ig-like_fold"/>
</dbReference>
<keyword evidence="2" id="KW-1133">Transmembrane helix</keyword>
<dbReference type="InterPro" id="IPR052196">
    <property type="entry name" value="Bact_Kbp"/>
</dbReference>
<evidence type="ECO:0000259" key="3">
    <source>
        <dbReference type="PROSITE" id="PS51782"/>
    </source>
</evidence>
<dbReference type="EMBL" id="FNUZ01000002">
    <property type="protein sequence ID" value="SEF99854.1"/>
    <property type="molecule type" value="Genomic_DNA"/>
</dbReference>
<dbReference type="SMART" id="SM00257">
    <property type="entry name" value="LysM"/>
    <property type="match status" value="1"/>
</dbReference>
<dbReference type="Gene3D" id="3.10.350.10">
    <property type="entry name" value="LysM domain"/>
    <property type="match status" value="1"/>
</dbReference>
<accession>A0A1H5WK72</accession>